<protein>
    <recommendedName>
        <fullName evidence="4">Signal transduction histidine kinase</fullName>
    </recommendedName>
</protein>
<feature type="transmembrane region" description="Helical" evidence="1">
    <location>
        <begin position="6"/>
        <end position="23"/>
    </location>
</feature>
<keyword evidence="1" id="KW-0812">Transmembrane</keyword>
<feature type="transmembrane region" description="Helical" evidence="1">
    <location>
        <begin position="35"/>
        <end position="56"/>
    </location>
</feature>
<dbReference type="RefSeq" id="WP_120747165.1">
    <property type="nucleotide sequence ID" value="NZ_RBAH01000006.1"/>
</dbReference>
<proteinExistence type="predicted"/>
<dbReference type="EMBL" id="RBAH01000006">
    <property type="protein sequence ID" value="RKN84959.1"/>
    <property type="molecule type" value="Genomic_DNA"/>
</dbReference>
<sequence length="60" mass="6483">MNDTGSIVLFTILAFSLALVLIMKKDTIPPQLKRMLALVAIVLVSCSFFLIAFSLLRAGG</sequence>
<evidence type="ECO:0000313" key="2">
    <source>
        <dbReference type="EMBL" id="RKN84959.1"/>
    </source>
</evidence>
<dbReference type="AlphaFoldDB" id="A0A3B0CL30"/>
<evidence type="ECO:0000256" key="1">
    <source>
        <dbReference type="SAM" id="Phobius"/>
    </source>
</evidence>
<comment type="caution">
    <text evidence="2">The sequence shown here is derived from an EMBL/GenBank/DDBJ whole genome shotgun (WGS) entry which is preliminary data.</text>
</comment>
<dbReference type="OrthoDB" id="2627968at2"/>
<organism evidence="2 3">
    <name type="scientific">Paenibacillus ginsengarvi</name>
    <dbReference type="NCBI Taxonomy" id="400777"/>
    <lineage>
        <taxon>Bacteria</taxon>
        <taxon>Bacillati</taxon>
        <taxon>Bacillota</taxon>
        <taxon>Bacilli</taxon>
        <taxon>Bacillales</taxon>
        <taxon>Paenibacillaceae</taxon>
        <taxon>Paenibacillus</taxon>
    </lineage>
</organism>
<name>A0A3B0CL30_9BACL</name>
<evidence type="ECO:0000313" key="3">
    <source>
        <dbReference type="Proteomes" id="UP000282311"/>
    </source>
</evidence>
<accession>A0A3B0CL30</accession>
<keyword evidence="1" id="KW-1133">Transmembrane helix</keyword>
<keyword evidence="3" id="KW-1185">Reference proteome</keyword>
<keyword evidence="1" id="KW-0472">Membrane</keyword>
<dbReference type="Proteomes" id="UP000282311">
    <property type="component" value="Unassembled WGS sequence"/>
</dbReference>
<reference evidence="2 3" key="1">
    <citation type="journal article" date="2007" name="Int. J. Syst. Evol. Microbiol.">
        <title>Paenibacillus ginsengarvi sp. nov., isolated from soil from ginseng cultivation.</title>
        <authorList>
            <person name="Yoon M.H."/>
            <person name="Ten L.N."/>
            <person name="Im W.T."/>
        </authorList>
    </citation>
    <scope>NUCLEOTIDE SEQUENCE [LARGE SCALE GENOMIC DNA]</scope>
    <source>
        <strain evidence="2 3">KCTC 13059</strain>
    </source>
</reference>
<gene>
    <name evidence="2" type="ORF">D7M11_10560</name>
</gene>
<evidence type="ECO:0008006" key="4">
    <source>
        <dbReference type="Google" id="ProtNLM"/>
    </source>
</evidence>